<proteinExistence type="predicted"/>
<dbReference type="AlphaFoldDB" id="A0A0N5AUN3"/>
<dbReference type="WBParaSite" id="SMUV_0000857101-mRNA-1">
    <property type="protein sequence ID" value="SMUV_0000857101-mRNA-1"/>
    <property type="gene ID" value="SMUV_0000857101"/>
</dbReference>
<accession>A0A0N5AUN3</accession>
<sequence>MSSLNLHATATAAAAAAELWTVRLWAINFVDATKHGFRIILVDSFVERYLSPTQIPTLFITAIPLKIGEKTLTKIIYPDNVREDKQVTISDLNQQSWYYVCVEWENFNRHNESTGTDCRMIRTLDRSGRSADSVVDDAQIVDITSTTMQFKILTSADFLIRLTASLEGGSGPVPPAKTFLLKRPADIQLSFQSLAQDHDYGKLCIVEEPLLTGYTTMGRLASQIYIRKCYFTEGLRTKDYELSTMDIEPSAFKHELSLAPTTTHSLILLKLLTILLVIYQNR</sequence>
<dbReference type="Proteomes" id="UP000046393">
    <property type="component" value="Unplaced"/>
</dbReference>
<protein>
    <submittedName>
        <fullName evidence="2">Uncharacterized protein</fullName>
    </submittedName>
</protein>
<name>A0A0N5AUN3_9BILA</name>
<keyword evidence="1" id="KW-1185">Reference proteome</keyword>
<evidence type="ECO:0000313" key="2">
    <source>
        <dbReference type="WBParaSite" id="SMUV_0000857101-mRNA-1"/>
    </source>
</evidence>
<organism evidence="1 2">
    <name type="scientific">Syphacia muris</name>
    <dbReference type="NCBI Taxonomy" id="451379"/>
    <lineage>
        <taxon>Eukaryota</taxon>
        <taxon>Metazoa</taxon>
        <taxon>Ecdysozoa</taxon>
        <taxon>Nematoda</taxon>
        <taxon>Chromadorea</taxon>
        <taxon>Rhabditida</taxon>
        <taxon>Spirurina</taxon>
        <taxon>Oxyuridomorpha</taxon>
        <taxon>Oxyuroidea</taxon>
        <taxon>Oxyuridae</taxon>
        <taxon>Syphacia</taxon>
    </lineage>
</organism>
<evidence type="ECO:0000313" key="1">
    <source>
        <dbReference type="Proteomes" id="UP000046393"/>
    </source>
</evidence>
<reference evidence="2" key="1">
    <citation type="submission" date="2017-02" db="UniProtKB">
        <authorList>
            <consortium name="WormBaseParasite"/>
        </authorList>
    </citation>
    <scope>IDENTIFICATION</scope>
</reference>